<dbReference type="Gene3D" id="3.40.395.10">
    <property type="entry name" value="Adenoviral Proteinase, Chain A"/>
    <property type="match status" value="1"/>
</dbReference>
<dbReference type="InterPro" id="IPR038765">
    <property type="entry name" value="Papain-like_cys_pep_sf"/>
</dbReference>
<dbReference type="AlphaFoldDB" id="A0AAV7S8P9"/>
<keyword evidence="7" id="KW-1185">Reference proteome</keyword>
<organism evidence="6 7">
    <name type="scientific">Pleurodeles waltl</name>
    <name type="common">Iberian ribbed newt</name>
    <dbReference type="NCBI Taxonomy" id="8319"/>
    <lineage>
        <taxon>Eukaryota</taxon>
        <taxon>Metazoa</taxon>
        <taxon>Chordata</taxon>
        <taxon>Craniata</taxon>
        <taxon>Vertebrata</taxon>
        <taxon>Euteleostomi</taxon>
        <taxon>Amphibia</taxon>
        <taxon>Batrachia</taxon>
        <taxon>Caudata</taxon>
        <taxon>Salamandroidea</taxon>
        <taxon>Salamandridae</taxon>
        <taxon>Pleurodelinae</taxon>
        <taxon>Pleurodeles</taxon>
    </lineage>
</organism>
<dbReference type="GO" id="GO:0060255">
    <property type="term" value="P:regulation of macromolecule metabolic process"/>
    <property type="evidence" value="ECO:0007669"/>
    <property type="project" value="UniProtKB-ARBA"/>
</dbReference>
<feature type="domain" description="Ubiquitin-like protease family profile" evidence="5">
    <location>
        <begin position="481"/>
        <end position="645"/>
    </location>
</feature>
<dbReference type="Proteomes" id="UP001066276">
    <property type="component" value="Chromosome 4_2"/>
</dbReference>
<evidence type="ECO:0000256" key="2">
    <source>
        <dbReference type="ARBA" id="ARBA00022670"/>
    </source>
</evidence>
<name>A0AAV7S8P9_PLEWA</name>
<comment type="caution">
    <text evidence="6">The sequence shown here is derived from an EMBL/GenBank/DDBJ whole genome shotgun (WGS) entry which is preliminary data.</text>
</comment>
<evidence type="ECO:0000256" key="3">
    <source>
        <dbReference type="ARBA" id="ARBA00022801"/>
    </source>
</evidence>
<protein>
    <recommendedName>
        <fullName evidence="5">Ubiquitin-like protease family profile domain-containing protein</fullName>
    </recommendedName>
</protein>
<dbReference type="GO" id="GO:0005634">
    <property type="term" value="C:nucleus"/>
    <property type="evidence" value="ECO:0007669"/>
    <property type="project" value="TreeGrafter"/>
</dbReference>
<dbReference type="PANTHER" id="PTHR12606:SF30">
    <property type="entry name" value="SENTRIN-SPECIFIC PROTEASE 1"/>
    <property type="match status" value="1"/>
</dbReference>
<dbReference type="FunFam" id="3.40.395.10:FF:000001">
    <property type="entry name" value="Sentrin-specific protease 1"/>
    <property type="match status" value="1"/>
</dbReference>
<keyword evidence="3" id="KW-0378">Hydrolase</keyword>
<sequence>MPLLYTTPMPMKRTESDERFSAGKLVHEASNMDESVDFLKPAAAEVKEMSWENHRSSLKHRKMFKAYPGQQRLHAVHELRLSDNPFHIKKPAALDHACKSPALPNLWFQRFQTGMSSSESSVASGDSVTLRQTADVIVDKPTANGHSRHPVHAVYTTSQKPRPGRSLYLESWKTPSGALTTVVGKLNHHVSAYEKSFPIKPTTSSTWGSSYRRSPIKAQRRCISAAEETVREEEKEIYRQLLQVVTGKSFLTTTTPSVFPSHLPRGMDSSTHLSTPAVSTTRTKPVEACTVAVEPAASFAQTCIPQQTMVPFPLSTYTSSDHSSSVSQLSVATLRHSDNVISLDSQSEGSESIIDIDDDVKSEPPNEPFFRAELWIKELTSLYDSRARERCRKIEEQKALALQLQNQRLQEQPVQNSVNLNLRVPLEKEIPVTVVQEEQKVIAKISEPKEFPELTQEMLKEIRKVFCNGNQDEVLSEAFRLTITRKDMLTLNNLNWLNDEIINFYMNLLMERSKRKGFPRVHAFNTFFFTKVKSAGYQAVKRWTKKIDIFSVDLILVPIHLGVHWCLAVVDFRKKTVTYYDSMGGMNMEACRILMQYLKQESLDKKGIEFDANGWQLLNKNSREIPQQMNGSDCGMFACKYADYVTKDKPITFTQQHMPYFRKRMVWEILHQKLL</sequence>
<evidence type="ECO:0000259" key="5">
    <source>
        <dbReference type="PROSITE" id="PS50600"/>
    </source>
</evidence>
<dbReference type="Pfam" id="PF02902">
    <property type="entry name" value="Peptidase_C48"/>
    <property type="match status" value="1"/>
</dbReference>
<dbReference type="GO" id="GO:0016926">
    <property type="term" value="P:protein desumoylation"/>
    <property type="evidence" value="ECO:0007669"/>
    <property type="project" value="TreeGrafter"/>
</dbReference>
<keyword evidence="2" id="KW-0645">Protease</keyword>
<reference evidence="6" key="1">
    <citation type="journal article" date="2022" name="bioRxiv">
        <title>Sequencing and chromosome-scale assembly of the giantPleurodeles waltlgenome.</title>
        <authorList>
            <person name="Brown T."/>
            <person name="Elewa A."/>
            <person name="Iarovenko S."/>
            <person name="Subramanian E."/>
            <person name="Araus A.J."/>
            <person name="Petzold A."/>
            <person name="Susuki M."/>
            <person name="Suzuki K.-i.T."/>
            <person name="Hayashi T."/>
            <person name="Toyoda A."/>
            <person name="Oliveira C."/>
            <person name="Osipova E."/>
            <person name="Leigh N.D."/>
            <person name="Simon A."/>
            <person name="Yun M.H."/>
        </authorList>
    </citation>
    <scope>NUCLEOTIDE SEQUENCE</scope>
    <source>
        <strain evidence="6">20211129_DDA</strain>
        <tissue evidence="6">Liver</tissue>
    </source>
</reference>
<dbReference type="PROSITE" id="PS50600">
    <property type="entry name" value="ULP_PROTEASE"/>
    <property type="match status" value="1"/>
</dbReference>
<proteinExistence type="inferred from homology"/>
<evidence type="ECO:0000256" key="4">
    <source>
        <dbReference type="ARBA" id="ARBA00022807"/>
    </source>
</evidence>
<dbReference type="GO" id="GO:0016929">
    <property type="term" value="F:deSUMOylase activity"/>
    <property type="evidence" value="ECO:0007669"/>
    <property type="project" value="TreeGrafter"/>
</dbReference>
<evidence type="ECO:0000256" key="1">
    <source>
        <dbReference type="ARBA" id="ARBA00005234"/>
    </source>
</evidence>
<keyword evidence="4" id="KW-0788">Thiol protease</keyword>
<gene>
    <name evidence="6" type="ORF">NDU88_000652</name>
</gene>
<dbReference type="GO" id="GO:0006508">
    <property type="term" value="P:proteolysis"/>
    <property type="evidence" value="ECO:0007669"/>
    <property type="project" value="UniProtKB-KW"/>
</dbReference>
<dbReference type="SUPFAM" id="SSF54001">
    <property type="entry name" value="Cysteine proteinases"/>
    <property type="match status" value="1"/>
</dbReference>
<dbReference type="InterPro" id="IPR003653">
    <property type="entry name" value="Peptidase_C48_C"/>
</dbReference>
<evidence type="ECO:0000313" key="7">
    <source>
        <dbReference type="Proteomes" id="UP001066276"/>
    </source>
</evidence>
<dbReference type="PANTHER" id="PTHR12606">
    <property type="entry name" value="SENTRIN/SUMO-SPECIFIC PROTEASE"/>
    <property type="match status" value="1"/>
</dbReference>
<evidence type="ECO:0000313" key="6">
    <source>
        <dbReference type="EMBL" id="KAJ1160150.1"/>
    </source>
</evidence>
<accession>A0AAV7S8P9</accession>
<dbReference type="EMBL" id="JANPWB010000008">
    <property type="protein sequence ID" value="KAJ1160150.1"/>
    <property type="molecule type" value="Genomic_DNA"/>
</dbReference>
<comment type="similarity">
    <text evidence="1">Belongs to the peptidase C48 family.</text>
</comment>
<dbReference type="GO" id="GO:0080090">
    <property type="term" value="P:regulation of primary metabolic process"/>
    <property type="evidence" value="ECO:0007669"/>
    <property type="project" value="UniProtKB-ARBA"/>
</dbReference>